<dbReference type="GO" id="GO:0016779">
    <property type="term" value="F:nucleotidyltransferase activity"/>
    <property type="evidence" value="ECO:0007669"/>
    <property type="project" value="UniProtKB-KW"/>
</dbReference>
<name>A0A3M8BVW5_9BACL</name>
<dbReference type="PANTHER" id="PTHR32248">
    <property type="entry name" value="RNA POLYMERASE SIGMA-54 FACTOR"/>
    <property type="match status" value="1"/>
</dbReference>
<keyword evidence="5" id="KW-0805">Transcription regulation</keyword>
<dbReference type="InterPro" id="IPR038709">
    <property type="entry name" value="RpoN_core-bd_sf"/>
</dbReference>
<dbReference type="Gene3D" id="1.10.10.1330">
    <property type="entry name" value="RNA polymerase sigma-54 factor, core-binding domain"/>
    <property type="match status" value="1"/>
</dbReference>
<accession>A0A3M8BVW5</accession>
<comment type="caution">
    <text evidence="11">The sequence shown here is derived from an EMBL/GenBank/DDBJ whole genome shotgun (WGS) entry which is preliminary data.</text>
</comment>
<dbReference type="Pfam" id="PF04963">
    <property type="entry name" value="Sigma54_CBD"/>
    <property type="match status" value="1"/>
</dbReference>
<sequence length="458" mass="51952">MNMGMGLYQEQTLRLVMTPELRQAITILQYSTIDLISYLQEQATENPVIELQEAAGEVASAKVEKPTHELDWKEIVGNRATGEYSVAKNDSTYNPLDYISQGATTLYEHMENQLGYVKGFSPLQRKIALFLIGNLDEKGYLEVSAEEAAASLGVELEELEDVLSVLQHFDPVGVAARNLEECLLLQLEHLALDDEKIVQVVKYHLQDLADNRYQRIADKVGCTVLDVQAMADLVRTLNPRPGAAFSTNETRYVIPDVSVEKVGNEFVVLVNDIATPRLKINNFYEKMLKQPKSEEEAKQFIHDKLNAAMWLAKSLEQRRLTLLRVTQAIVDMQLEFFERGVHYLKPMTQKEIAERVGLHESTISRATSNKYVQTPRGIFELKYFFTSALSTASGEATSSESVKRRIKALIDQEDRKVPLSDQKLSEMLLTEGIEISRRTVAKYREEMLIPSSAKRKRF</sequence>
<dbReference type="EMBL" id="RHHR01000051">
    <property type="protein sequence ID" value="RNB67494.1"/>
    <property type="molecule type" value="Genomic_DNA"/>
</dbReference>
<dbReference type="AlphaFoldDB" id="A0A3M8BVW5"/>
<dbReference type="GO" id="GO:0006352">
    <property type="term" value="P:DNA-templated transcription initiation"/>
    <property type="evidence" value="ECO:0007669"/>
    <property type="project" value="InterPro"/>
</dbReference>
<evidence type="ECO:0000256" key="8">
    <source>
        <dbReference type="ARBA" id="ARBA00023163"/>
    </source>
</evidence>
<dbReference type="PROSITE" id="PS00718">
    <property type="entry name" value="SIGMA54_2"/>
    <property type="match status" value="1"/>
</dbReference>
<dbReference type="GO" id="GO:0016987">
    <property type="term" value="F:sigma factor activity"/>
    <property type="evidence" value="ECO:0007669"/>
    <property type="project" value="UniProtKB-KW"/>
</dbReference>
<dbReference type="OrthoDB" id="9814402at2"/>
<dbReference type="PANTHER" id="PTHR32248:SF4">
    <property type="entry name" value="RNA POLYMERASE SIGMA-54 FACTOR"/>
    <property type="match status" value="1"/>
</dbReference>
<dbReference type="PRINTS" id="PR00045">
    <property type="entry name" value="SIGMA54FCT"/>
</dbReference>
<dbReference type="Proteomes" id="UP000282028">
    <property type="component" value="Unassembled WGS sequence"/>
</dbReference>
<keyword evidence="3" id="KW-0808">Transferase</keyword>
<protein>
    <submittedName>
        <fullName evidence="11">RNA polymerase sigma-54 factor</fullName>
    </submittedName>
</protein>
<evidence type="ECO:0000256" key="3">
    <source>
        <dbReference type="ARBA" id="ARBA00022679"/>
    </source>
</evidence>
<evidence type="ECO:0000313" key="11">
    <source>
        <dbReference type="EMBL" id="RNB67494.1"/>
    </source>
</evidence>
<evidence type="ECO:0000256" key="4">
    <source>
        <dbReference type="ARBA" id="ARBA00022695"/>
    </source>
</evidence>
<proteinExistence type="inferred from homology"/>
<dbReference type="InterPro" id="IPR007634">
    <property type="entry name" value="RNA_pol_sigma_54_DNA-bd"/>
</dbReference>
<evidence type="ECO:0000313" key="12">
    <source>
        <dbReference type="Proteomes" id="UP000282028"/>
    </source>
</evidence>
<reference evidence="11 12" key="1">
    <citation type="submission" date="2018-10" db="EMBL/GenBank/DDBJ databases">
        <title>Phylogenomics of Brevibacillus.</title>
        <authorList>
            <person name="Dunlap C."/>
        </authorList>
    </citation>
    <scope>NUCLEOTIDE SEQUENCE [LARGE SCALE GENOMIC DNA]</scope>
    <source>
        <strain evidence="11 12">JCM 12215</strain>
    </source>
</reference>
<evidence type="ECO:0000256" key="1">
    <source>
        <dbReference type="ARBA" id="ARBA00008798"/>
    </source>
</evidence>
<dbReference type="Pfam" id="PF04552">
    <property type="entry name" value="Sigma54_DBD"/>
    <property type="match status" value="1"/>
</dbReference>
<keyword evidence="6" id="KW-0731">Sigma factor</keyword>
<evidence type="ECO:0000256" key="5">
    <source>
        <dbReference type="ARBA" id="ARBA00023015"/>
    </source>
</evidence>
<evidence type="ECO:0000256" key="6">
    <source>
        <dbReference type="ARBA" id="ARBA00023082"/>
    </source>
</evidence>
<evidence type="ECO:0000259" key="10">
    <source>
        <dbReference type="Pfam" id="PF04963"/>
    </source>
</evidence>
<dbReference type="NCBIfam" id="TIGR02395">
    <property type="entry name" value="rpoN_sigma"/>
    <property type="match status" value="1"/>
</dbReference>
<gene>
    <name evidence="11" type="primary">rpoN</name>
    <name evidence="11" type="ORF">EDM52_22330</name>
</gene>
<organism evidence="11 12">
    <name type="scientific">Brevibacillus invocatus</name>
    <dbReference type="NCBI Taxonomy" id="173959"/>
    <lineage>
        <taxon>Bacteria</taxon>
        <taxon>Bacillati</taxon>
        <taxon>Bacillota</taxon>
        <taxon>Bacilli</taxon>
        <taxon>Bacillales</taxon>
        <taxon>Paenibacillaceae</taxon>
        <taxon>Brevibacillus</taxon>
    </lineage>
</organism>
<dbReference type="GO" id="GO:0000428">
    <property type="term" value="C:DNA-directed RNA polymerase complex"/>
    <property type="evidence" value="ECO:0007669"/>
    <property type="project" value="UniProtKB-KW"/>
</dbReference>
<keyword evidence="7" id="KW-0238">DNA-binding</keyword>
<evidence type="ECO:0000256" key="7">
    <source>
        <dbReference type="ARBA" id="ARBA00023125"/>
    </source>
</evidence>
<feature type="domain" description="RNA polymerase sigma factor 54 core-binding" evidence="10">
    <location>
        <begin position="100"/>
        <end position="284"/>
    </location>
</feature>
<dbReference type="RefSeq" id="WP_122911123.1">
    <property type="nucleotide sequence ID" value="NZ_CBCSBE010000021.1"/>
</dbReference>
<dbReference type="Pfam" id="PF00309">
    <property type="entry name" value="Sigma54_AID"/>
    <property type="match status" value="1"/>
</dbReference>
<evidence type="ECO:0000256" key="2">
    <source>
        <dbReference type="ARBA" id="ARBA00022478"/>
    </source>
</evidence>
<dbReference type="Gene3D" id="1.10.10.60">
    <property type="entry name" value="Homeodomain-like"/>
    <property type="match status" value="1"/>
</dbReference>
<keyword evidence="12" id="KW-1185">Reference proteome</keyword>
<feature type="domain" description="RNA polymerase sigma factor 54 DNA-binding" evidence="9">
    <location>
        <begin position="299"/>
        <end position="457"/>
    </location>
</feature>
<dbReference type="PROSITE" id="PS50044">
    <property type="entry name" value="SIGMA54_3"/>
    <property type="match status" value="1"/>
</dbReference>
<keyword evidence="2" id="KW-0240">DNA-directed RNA polymerase</keyword>
<evidence type="ECO:0000259" key="9">
    <source>
        <dbReference type="Pfam" id="PF04552"/>
    </source>
</evidence>
<keyword evidence="4" id="KW-0548">Nucleotidyltransferase</keyword>
<dbReference type="InterPro" id="IPR000394">
    <property type="entry name" value="RNA_pol_sigma_54"/>
</dbReference>
<keyword evidence="8" id="KW-0804">Transcription</keyword>
<comment type="similarity">
    <text evidence="1">Belongs to the sigma-54 factor family.</text>
</comment>
<dbReference type="PIRSF" id="PIRSF000774">
    <property type="entry name" value="RpoN"/>
    <property type="match status" value="1"/>
</dbReference>
<dbReference type="InterPro" id="IPR007046">
    <property type="entry name" value="RNA_pol_sigma_54_core-bd"/>
</dbReference>
<dbReference type="GO" id="GO:0003677">
    <property type="term" value="F:DNA binding"/>
    <property type="evidence" value="ECO:0007669"/>
    <property type="project" value="UniProtKB-KW"/>
</dbReference>
<dbReference type="GO" id="GO:0001216">
    <property type="term" value="F:DNA-binding transcription activator activity"/>
    <property type="evidence" value="ECO:0007669"/>
    <property type="project" value="InterPro"/>
</dbReference>